<evidence type="ECO:0000313" key="2">
    <source>
        <dbReference type="Proteomes" id="UP001056120"/>
    </source>
</evidence>
<name>A0ACB9EQC5_9ASTR</name>
<dbReference type="Proteomes" id="UP001056120">
    <property type="component" value="Linkage Group LG17"/>
</dbReference>
<evidence type="ECO:0000313" key="1">
    <source>
        <dbReference type="EMBL" id="KAI3761159.1"/>
    </source>
</evidence>
<proteinExistence type="predicted"/>
<comment type="caution">
    <text evidence="1">The sequence shown here is derived from an EMBL/GenBank/DDBJ whole genome shotgun (WGS) entry which is preliminary data.</text>
</comment>
<organism evidence="1 2">
    <name type="scientific">Smallanthus sonchifolius</name>
    <dbReference type="NCBI Taxonomy" id="185202"/>
    <lineage>
        <taxon>Eukaryota</taxon>
        <taxon>Viridiplantae</taxon>
        <taxon>Streptophyta</taxon>
        <taxon>Embryophyta</taxon>
        <taxon>Tracheophyta</taxon>
        <taxon>Spermatophyta</taxon>
        <taxon>Magnoliopsida</taxon>
        <taxon>eudicotyledons</taxon>
        <taxon>Gunneridae</taxon>
        <taxon>Pentapetalae</taxon>
        <taxon>asterids</taxon>
        <taxon>campanulids</taxon>
        <taxon>Asterales</taxon>
        <taxon>Asteraceae</taxon>
        <taxon>Asteroideae</taxon>
        <taxon>Heliantheae alliance</taxon>
        <taxon>Millerieae</taxon>
        <taxon>Smallanthus</taxon>
    </lineage>
</organism>
<accession>A0ACB9EQC5</accession>
<sequence length="100" mass="10842">MVTPKGKDGFADVARVHSCVNGLGDKVSFDGGATCSSMVGVCCRVRIHRTRPISNRISPTVIRSHFTIFLRTNSCQRAISNPHSKTSKFMTSTMATPAKN</sequence>
<gene>
    <name evidence="1" type="ORF">L1987_51568</name>
</gene>
<keyword evidence="2" id="KW-1185">Reference proteome</keyword>
<protein>
    <submittedName>
        <fullName evidence="1">Uncharacterized protein</fullName>
    </submittedName>
</protein>
<reference evidence="1 2" key="2">
    <citation type="journal article" date="2022" name="Mol. Ecol. Resour.">
        <title>The genomes of chicory, endive, great burdock and yacon provide insights into Asteraceae paleo-polyploidization history and plant inulin production.</title>
        <authorList>
            <person name="Fan W."/>
            <person name="Wang S."/>
            <person name="Wang H."/>
            <person name="Wang A."/>
            <person name="Jiang F."/>
            <person name="Liu H."/>
            <person name="Zhao H."/>
            <person name="Xu D."/>
            <person name="Zhang Y."/>
        </authorList>
    </citation>
    <scope>NUCLEOTIDE SEQUENCE [LARGE SCALE GENOMIC DNA]</scope>
    <source>
        <strain evidence="2">cv. Yunnan</strain>
        <tissue evidence="1">Leaves</tissue>
    </source>
</reference>
<reference evidence="2" key="1">
    <citation type="journal article" date="2022" name="Mol. Ecol. Resour.">
        <title>The genomes of chicory, endive, great burdock and yacon provide insights into Asteraceae palaeo-polyploidization history and plant inulin production.</title>
        <authorList>
            <person name="Fan W."/>
            <person name="Wang S."/>
            <person name="Wang H."/>
            <person name="Wang A."/>
            <person name="Jiang F."/>
            <person name="Liu H."/>
            <person name="Zhao H."/>
            <person name="Xu D."/>
            <person name="Zhang Y."/>
        </authorList>
    </citation>
    <scope>NUCLEOTIDE SEQUENCE [LARGE SCALE GENOMIC DNA]</scope>
    <source>
        <strain evidence="2">cv. Yunnan</strain>
    </source>
</reference>
<dbReference type="EMBL" id="CM042034">
    <property type="protein sequence ID" value="KAI3761159.1"/>
    <property type="molecule type" value="Genomic_DNA"/>
</dbReference>